<organism evidence="2 3">
    <name type="scientific">Fistulina hepatica ATCC 64428</name>
    <dbReference type="NCBI Taxonomy" id="1128425"/>
    <lineage>
        <taxon>Eukaryota</taxon>
        <taxon>Fungi</taxon>
        <taxon>Dikarya</taxon>
        <taxon>Basidiomycota</taxon>
        <taxon>Agaricomycotina</taxon>
        <taxon>Agaricomycetes</taxon>
        <taxon>Agaricomycetidae</taxon>
        <taxon>Agaricales</taxon>
        <taxon>Fistulinaceae</taxon>
        <taxon>Fistulina</taxon>
    </lineage>
</organism>
<dbReference type="PANTHER" id="PTHR33886:SF8">
    <property type="entry name" value="UNSATURATED RHAMNOGALACTURONAN HYDROLASE (EUROFUNG)"/>
    <property type="match status" value="1"/>
</dbReference>
<proteinExistence type="predicted"/>
<evidence type="ECO:0000256" key="1">
    <source>
        <dbReference type="ARBA" id="ARBA00022801"/>
    </source>
</evidence>
<sequence>MSFRNVNPQKAFTRSTIKLLISCLVNSENGNFGTNGWNNWKDNGKGTGIGLRGDAETLKIMLDWFRDSPLLTAAYLHASSSVDVSYLPHLEAWGDWAMHDVPRTDEDCIPYVSSITKNHYQELSLYTLMKVVLPLTKIGLVLGKPEYVEEAKRQFLLHVKYLQDIQTNLFWNAWCFPERCHSERPRNAKLNCLITVSIPDFIEMLSLPPEESVCKFLKGVLKGQIDALVDLQDKQTGLWHGYLDEPTSNLDVSATAGFAYGILKALRTRLIPKEERYVNCAKQAIKGIFDKTFADDGLKQTSSGMPVFDDPEDYKKVKLTHVNDQSFTLLALTEHLRTFL</sequence>
<dbReference type="EMBL" id="KN881832">
    <property type="protein sequence ID" value="KIY48546.1"/>
    <property type="molecule type" value="Genomic_DNA"/>
</dbReference>
<dbReference type="AlphaFoldDB" id="A0A0D7AF75"/>
<dbReference type="PANTHER" id="PTHR33886">
    <property type="entry name" value="UNSATURATED RHAMNOGALACTURONAN HYDROLASE (EUROFUNG)"/>
    <property type="match status" value="1"/>
</dbReference>
<evidence type="ECO:0000313" key="2">
    <source>
        <dbReference type="EMBL" id="KIY48546.1"/>
    </source>
</evidence>
<dbReference type="InterPro" id="IPR010905">
    <property type="entry name" value="Glyco_hydro_88"/>
</dbReference>
<name>A0A0D7AF75_9AGAR</name>
<dbReference type="InterPro" id="IPR012341">
    <property type="entry name" value="6hp_glycosidase-like_sf"/>
</dbReference>
<gene>
    <name evidence="2" type="ORF">FISHEDRAFT_65677</name>
</gene>
<keyword evidence="3" id="KW-1185">Reference proteome</keyword>
<dbReference type="Proteomes" id="UP000054144">
    <property type="component" value="Unassembled WGS sequence"/>
</dbReference>
<dbReference type="Gene3D" id="1.50.10.10">
    <property type="match status" value="1"/>
</dbReference>
<dbReference type="GO" id="GO:0016798">
    <property type="term" value="F:hydrolase activity, acting on glycosyl bonds"/>
    <property type="evidence" value="ECO:0007669"/>
    <property type="project" value="UniProtKB-KW"/>
</dbReference>
<dbReference type="InterPro" id="IPR052043">
    <property type="entry name" value="PolySaccharide_Degr_Enz"/>
</dbReference>
<accession>A0A0D7AF75</accession>
<evidence type="ECO:0000313" key="3">
    <source>
        <dbReference type="Proteomes" id="UP000054144"/>
    </source>
</evidence>
<dbReference type="InterPro" id="IPR008928">
    <property type="entry name" value="6-hairpin_glycosidase_sf"/>
</dbReference>
<protein>
    <submittedName>
        <fullName evidence="2">Six-hairpin glycosidase</fullName>
    </submittedName>
</protein>
<dbReference type="SUPFAM" id="SSF48208">
    <property type="entry name" value="Six-hairpin glycosidases"/>
    <property type="match status" value="1"/>
</dbReference>
<keyword evidence="2" id="KW-0326">Glycosidase</keyword>
<reference evidence="2 3" key="1">
    <citation type="journal article" date="2015" name="Fungal Genet. Biol.">
        <title>Evolution of novel wood decay mechanisms in Agaricales revealed by the genome sequences of Fistulina hepatica and Cylindrobasidium torrendii.</title>
        <authorList>
            <person name="Floudas D."/>
            <person name="Held B.W."/>
            <person name="Riley R."/>
            <person name="Nagy L.G."/>
            <person name="Koehler G."/>
            <person name="Ransdell A.S."/>
            <person name="Younus H."/>
            <person name="Chow J."/>
            <person name="Chiniquy J."/>
            <person name="Lipzen A."/>
            <person name="Tritt A."/>
            <person name="Sun H."/>
            <person name="Haridas S."/>
            <person name="LaButti K."/>
            <person name="Ohm R.A."/>
            <person name="Kues U."/>
            <person name="Blanchette R.A."/>
            <person name="Grigoriev I.V."/>
            <person name="Minto R.E."/>
            <person name="Hibbett D.S."/>
        </authorList>
    </citation>
    <scope>NUCLEOTIDE SEQUENCE [LARGE SCALE GENOMIC DNA]</scope>
    <source>
        <strain evidence="2 3">ATCC 64428</strain>
    </source>
</reference>
<dbReference type="OrthoDB" id="2305845at2759"/>
<dbReference type="Pfam" id="PF07470">
    <property type="entry name" value="Glyco_hydro_88"/>
    <property type="match status" value="1"/>
</dbReference>
<dbReference type="GO" id="GO:0005975">
    <property type="term" value="P:carbohydrate metabolic process"/>
    <property type="evidence" value="ECO:0007669"/>
    <property type="project" value="InterPro"/>
</dbReference>
<keyword evidence="1" id="KW-0378">Hydrolase</keyword>